<name>A0ABP3ECW8_9PSEU</name>
<dbReference type="Proteomes" id="UP001500416">
    <property type="component" value="Unassembled WGS sequence"/>
</dbReference>
<feature type="transmembrane region" description="Helical" evidence="1">
    <location>
        <begin position="6"/>
        <end position="27"/>
    </location>
</feature>
<keyword evidence="1" id="KW-0812">Transmembrane</keyword>
<evidence type="ECO:0008006" key="4">
    <source>
        <dbReference type="Google" id="ProtNLM"/>
    </source>
</evidence>
<organism evidence="2 3">
    <name type="scientific">Saccharothrix mutabilis subsp. mutabilis</name>
    <dbReference type="NCBI Taxonomy" id="66855"/>
    <lineage>
        <taxon>Bacteria</taxon>
        <taxon>Bacillati</taxon>
        <taxon>Actinomycetota</taxon>
        <taxon>Actinomycetes</taxon>
        <taxon>Pseudonocardiales</taxon>
        <taxon>Pseudonocardiaceae</taxon>
        <taxon>Saccharothrix</taxon>
    </lineage>
</organism>
<proteinExistence type="predicted"/>
<protein>
    <recommendedName>
        <fullName evidence="4">Integral membrane protein</fullName>
    </recommendedName>
</protein>
<evidence type="ECO:0000313" key="3">
    <source>
        <dbReference type="Proteomes" id="UP001500416"/>
    </source>
</evidence>
<feature type="transmembrane region" description="Helical" evidence="1">
    <location>
        <begin position="88"/>
        <end position="106"/>
    </location>
</feature>
<accession>A0ABP3ECW8</accession>
<keyword evidence="1" id="KW-0472">Membrane</keyword>
<keyword evidence="3" id="KW-1185">Reference proteome</keyword>
<feature type="transmembrane region" description="Helical" evidence="1">
    <location>
        <begin position="48"/>
        <end position="68"/>
    </location>
</feature>
<keyword evidence="1" id="KW-1133">Transmembrane helix</keyword>
<dbReference type="RefSeq" id="WP_343938812.1">
    <property type="nucleotide sequence ID" value="NZ_BAAABU010000026.1"/>
</dbReference>
<gene>
    <name evidence="2" type="ORF">GCM10010492_68340</name>
</gene>
<dbReference type="EMBL" id="BAAABU010000026">
    <property type="protein sequence ID" value="GAA0257697.1"/>
    <property type="molecule type" value="Genomic_DNA"/>
</dbReference>
<sequence>MDALVVTYVLYLLISIGLTVWVGHTLSRNGKVFLVDVFGGDQELARTVNHLLVVGFYLVNFGFVAWYLRTADAVGETRQVFETLSVKVGTVLIVLGVLHLGNVFVLSRMRRRSLHQARDLPPVGPDAYTSVA</sequence>
<comment type="caution">
    <text evidence="2">The sequence shown here is derived from an EMBL/GenBank/DDBJ whole genome shotgun (WGS) entry which is preliminary data.</text>
</comment>
<reference evidence="3" key="1">
    <citation type="journal article" date="2019" name="Int. J. Syst. Evol. Microbiol.">
        <title>The Global Catalogue of Microorganisms (GCM) 10K type strain sequencing project: providing services to taxonomists for standard genome sequencing and annotation.</title>
        <authorList>
            <consortium name="The Broad Institute Genomics Platform"/>
            <consortium name="The Broad Institute Genome Sequencing Center for Infectious Disease"/>
            <person name="Wu L."/>
            <person name="Ma J."/>
        </authorList>
    </citation>
    <scope>NUCLEOTIDE SEQUENCE [LARGE SCALE GENOMIC DNA]</scope>
    <source>
        <strain evidence="3">JCM 3380</strain>
    </source>
</reference>
<evidence type="ECO:0000313" key="2">
    <source>
        <dbReference type="EMBL" id="GAA0257697.1"/>
    </source>
</evidence>
<evidence type="ECO:0000256" key="1">
    <source>
        <dbReference type="SAM" id="Phobius"/>
    </source>
</evidence>